<dbReference type="SUPFAM" id="SSF46689">
    <property type="entry name" value="Homeodomain-like"/>
    <property type="match status" value="1"/>
</dbReference>
<organism evidence="4 5">
    <name type="scientific">Pedobacter quisquiliarum</name>
    <dbReference type="NCBI Taxonomy" id="1834438"/>
    <lineage>
        <taxon>Bacteria</taxon>
        <taxon>Pseudomonadati</taxon>
        <taxon>Bacteroidota</taxon>
        <taxon>Sphingobacteriia</taxon>
        <taxon>Sphingobacteriales</taxon>
        <taxon>Sphingobacteriaceae</taxon>
        <taxon>Pedobacter</taxon>
    </lineage>
</organism>
<keyword evidence="5" id="KW-1185">Reference proteome</keyword>
<evidence type="ECO:0000256" key="2">
    <source>
        <dbReference type="PROSITE-ProRule" id="PRU00335"/>
    </source>
</evidence>
<feature type="DNA-binding region" description="H-T-H motif" evidence="2">
    <location>
        <begin position="37"/>
        <end position="56"/>
    </location>
</feature>
<dbReference type="InterPro" id="IPR009057">
    <property type="entry name" value="Homeodomain-like_sf"/>
</dbReference>
<reference evidence="4" key="2">
    <citation type="submission" date="2020-09" db="EMBL/GenBank/DDBJ databases">
        <authorList>
            <person name="Sun Q."/>
            <person name="Zhou Y."/>
        </authorList>
    </citation>
    <scope>NUCLEOTIDE SEQUENCE</scope>
    <source>
        <strain evidence="4">CGMCC 1.15343</strain>
    </source>
</reference>
<dbReference type="Gene3D" id="1.10.357.10">
    <property type="entry name" value="Tetracycline Repressor, domain 2"/>
    <property type="match status" value="1"/>
</dbReference>
<sequence>MERKPVGGKIRNIERSRKKFLLAVGKILKTKGHAGLKINEVAKVAGVDKKMIYSYFGGLDGLIDEYIAVKDFWSNVKAEQSTGAITDGGKAFATKAFLYQFDYLENNKEFQKLLLWRLSEERKSLRKLTQDQEARGELLFNHFTDPYFGKNAEKFRAISAVIASGLYYLNMYAEVNGSVFSGIDLKTEKGRNLIKEAVGFIIDKSFKDL</sequence>
<evidence type="ECO:0000259" key="3">
    <source>
        <dbReference type="PROSITE" id="PS50977"/>
    </source>
</evidence>
<name>A0A916UMP1_9SPHI</name>
<dbReference type="PROSITE" id="PS50977">
    <property type="entry name" value="HTH_TETR_2"/>
    <property type="match status" value="1"/>
</dbReference>
<evidence type="ECO:0000313" key="4">
    <source>
        <dbReference type="EMBL" id="GGC76497.1"/>
    </source>
</evidence>
<evidence type="ECO:0000313" key="5">
    <source>
        <dbReference type="Proteomes" id="UP000651668"/>
    </source>
</evidence>
<dbReference type="Proteomes" id="UP000651668">
    <property type="component" value="Unassembled WGS sequence"/>
</dbReference>
<comment type="caution">
    <text evidence="4">The sequence shown here is derived from an EMBL/GenBank/DDBJ whole genome shotgun (WGS) entry which is preliminary data.</text>
</comment>
<proteinExistence type="predicted"/>
<feature type="domain" description="HTH tetR-type" evidence="3">
    <location>
        <begin position="14"/>
        <end position="74"/>
    </location>
</feature>
<accession>A0A916UMP1</accession>
<dbReference type="GO" id="GO:0003677">
    <property type="term" value="F:DNA binding"/>
    <property type="evidence" value="ECO:0007669"/>
    <property type="project" value="UniProtKB-UniRule"/>
</dbReference>
<dbReference type="AlphaFoldDB" id="A0A916UMP1"/>
<gene>
    <name evidence="4" type="ORF">GCM10011387_32850</name>
</gene>
<dbReference type="EMBL" id="BMIL01000019">
    <property type="protein sequence ID" value="GGC76497.1"/>
    <property type="molecule type" value="Genomic_DNA"/>
</dbReference>
<dbReference type="InterPro" id="IPR001647">
    <property type="entry name" value="HTH_TetR"/>
</dbReference>
<dbReference type="RefSeq" id="WP_188628027.1">
    <property type="nucleotide sequence ID" value="NZ_BMIL01000019.1"/>
</dbReference>
<keyword evidence="1 2" id="KW-0238">DNA-binding</keyword>
<protein>
    <submittedName>
        <fullName evidence="4">TetR family transcriptional regulator</fullName>
    </submittedName>
</protein>
<evidence type="ECO:0000256" key="1">
    <source>
        <dbReference type="ARBA" id="ARBA00023125"/>
    </source>
</evidence>
<reference evidence="4" key="1">
    <citation type="journal article" date="2014" name="Int. J. Syst. Evol. Microbiol.">
        <title>Complete genome sequence of Corynebacterium casei LMG S-19264T (=DSM 44701T), isolated from a smear-ripened cheese.</title>
        <authorList>
            <consortium name="US DOE Joint Genome Institute (JGI-PGF)"/>
            <person name="Walter F."/>
            <person name="Albersmeier A."/>
            <person name="Kalinowski J."/>
            <person name="Ruckert C."/>
        </authorList>
    </citation>
    <scope>NUCLEOTIDE SEQUENCE</scope>
    <source>
        <strain evidence="4">CGMCC 1.15343</strain>
    </source>
</reference>